<feature type="transmembrane region" description="Helical" evidence="1">
    <location>
        <begin position="40"/>
        <end position="66"/>
    </location>
</feature>
<keyword evidence="1" id="KW-0472">Membrane</keyword>
<feature type="transmembrane region" description="Helical" evidence="1">
    <location>
        <begin position="159"/>
        <end position="182"/>
    </location>
</feature>
<reference evidence="2 3" key="1">
    <citation type="submission" date="2020-04" db="EMBL/GenBank/DDBJ databases">
        <authorList>
            <person name="Yoon J."/>
        </authorList>
    </citation>
    <scope>NUCLEOTIDE SEQUENCE [LARGE SCALE GENOMIC DNA]</scope>
    <source>
        <strain evidence="2 3">KMU-115</strain>
    </source>
</reference>
<comment type="caution">
    <text evidence="2">The sequence shown here is derived from an EMBL/GenBank/DDBJ whole genome shotgun (WGS) entry which is preliminary data.</text>
</comment>
<accession>A0A7X6H403</accession>
<keyword evidence="1" id="KW-1133">Transmembrane helix</keyword>
<name>A0A7X6H403_9RHOB</name>
<dbReference type="EMBL" id="JAAZQQ010000007">
    <property type="protein sequence ID" value="NKX46451.1"/>
    <property type="molecule type" value="Genomic_DNA"/>
</dbReference>
<evidence type="ECO:0000256" key="1">
    <source>
        <dbReference type="SAM" id="Phobius"/>
    </source>
</evidence>
<dbReference type="AlphaFoldDB" id="A0A7X6H403"/>
<keyword evidence="1" id="KW-0812">Transmembrane</keyword>
<feature type="transmembrane region" description="Helical" evidence="1">
    <location>
        <begin position="87"/>
        <end position="105"/>
    </location>
</feature>
<dbReference type="Pfam" id="PF11750">
    <property type="entry name" value="DUF3307"/>
    <property type="match status" value="1"/>
</dbReference>
<sequence length="225" mass="23308">MAASTFAALFLAHVLADYLLQTGWMVANKRRAAALGLHIGTVLAAMPLVLLTLSPWFLVLAGLHLAIDLLKTFVMRPGLASYVLDQLLHLASIVLVAALAPGLWADSPLAALPWAPAAILIAAAVLFAARGGQYAVAARLPDDPATGARGVRMGWAERATMVGVVALGLPVLALGVALAKAAQVALRWADRDVAGRRRLVEGAGLSLGWGLACAAGLWAILPLLP</sequence>
<dbReference type="Proteomes" id="UP000526408">
    <property type="component" value="Unassembled WGS sequence"/>
</dbReference>
<feature type="transmembrane region" description="Helical" evidence="1">
    <location>
        <begin position="202"/>
        <end position="224"/>
    </location>
</feature>
<keyword evidence="3" id="KW-1185">Reference proteome</keyword>
<dbReference type="InterPro" id="IPR021737">
    <property type="entry name" value="Phage_phiKZ_Orf197"/>
</dbReference>
<dbReference type="RefSeq" id="WP_168624836.1">
    <property type="nucleotide sequence ID" value="NZ_JAAZQQ010000007.1"/>
</dbReference>
<organism evidence="2 3">
    <name type="scientific">Roseicyclus persicicus</name>
    <dbReference type="NCBI Taxonomy" id="2650661"/>
    <lineage>
        <taxon>Bacteria</taxon>
        <taxon>Pseudomonadati</taxon>
        <taxon>Pseudomonadota</taxon>
        <taxon>Alphaproteobacteria</taxon>
        <taxon>Rhodobacterales</taxon>
        <taxon>Roseobacteraceae</taxon>
        <taxon>Roseicyclus</taxon>
    </lineage>
</organism>
<proteinExistence type="predicted"/>
<protein>
    <submittedName>
        <fullName evidence="2">DUF3307 domain-containing protein</fullName>
    </submittedName>
</protein>
<evidence type="ECO:0000313" key="3">
    <source>
        <dbReference type="Proteomes" id="UP000526408"/>
    </source>
</evidence>
<gene>
    <name evidence="2" type="ORF">HCU73_17800</name>
</gene>
<evidence type="ECO:0000313" key="2">
    <source>
        <dbReference type="EMBL" id="NKX46451.1"/>
    </source>
</evidence>
<feature type="transmembrane region" description="Helical" evidence="1">
    <location>
        <begin position="111"/>
        <end position="129"/>
    </location>
</feature>